<reference evidence="8" key="2">
    <citation type="submission" date="2025-08" db="UniProtKB">
        <authorList>
            <consortium name="Ensembl"/>
        </authorList>
    </citation>
    <scope>IDENTIFICATION</scope>
</reference>
<dbReference type="InterPro" id="IPR029248">
    <property type="entry name" value="TMEM107"/>
</dbReference>
<dbReference type="Pfam" id="PF14995">
    <property type="entry name" value="TMEM107"/>
    <property type="match status" value="1"/>
</dbReference>
<name>A0A669EH07_ORENI</name>
<accession>A0A669EH07</accession>
<dbReference type="Proteomes" id="UP000005207">
    <property type="component" value="Linkage group LG11"/>
</dbReference>
<evidence type="ECO:0000313" key="9">
    <source>
        <dbReference type="Proteomes" id="UP000005207"/>
    </source>
</evidence>
<keyword evidence="4" id="KW-0970">Cilium biogenesis/degradation</keyword>
<feature type="transmembrane region" description="Helical" evidence="7">
    <location>
        <begin position="23"/>
        <end position="42"/>
    </location>
</feature>
<evidence type="ECO:0000256" key="3">
    <source>
        <dbReference type="ARBA" id="ARBA00022692"/>
    </source>
</evidence>
<feature type="transmembrane region" description="Helical" evidence="7">
    <location>
        <begin position="68"/>
        <end position="87"/>
    </location>
</feature>
<evidence type="ECO:0000256" key="6">
    <source>
        <dbReference type="ARBA" id="ARBA00023136"/>
    </source>
</evidence>
<dbReference type="AlphaFoldDB" id="A0A669EH07"/>
<keyword evidence="9" id="KW-1185">Reference proteome</keyword>
<evidence type="ECO:0000256" key="1">
    <source>
        <dbReference type="ARBA" id="ARBA00004141"/>
    </source>
</evidence>
<reference evidence="8" key="3">
    <citation type="submission" date="2025-09" db="UniProtKB">
        <authorList>
            <consortium name="Ensembl"/>
        </authorList>
    </citation>
    <scope>IDENTIFICATION</scope>
</reference>
<dbReference type="GO" id="GO:0036038">
    <property type="term" value="C:MKS complex"/>
    <property type="evidence" value="ECO:0007669"/>
    <property type="project" value="TreeGrafter"/>
</dbReference>
<reference evidence="9" key="1">
    <citation type="submission" date="2012-01" db="EMBL/GenBank/DDBJ databases">
        <title>The Genome Sequence of Oreochromis niloticus (Nile Tilapia).</title>
        <authorList>
            <consortium name="Broad Institute Genome Assembly Team"/>
            <consortium name="Broad Institute Sequencing Platform"/>
            <person name="Di Palma F."/>
            <person name="Johnson J."/>
            <person name="Lander E.S."/>
            <person name="Lindblad-Toh K."/>
        </authorList>
    </citation>
    <scope>NUCLEOTIDE SEQUENCE [LARGE SCALE GENOMIC DNA]</scope>
</reference>
<dbReference type="GeneTree" id="ENSGT00390000014827"/>
<dbReference type="GO" id="GO:1905515">
    <property type="term" value="P:non-motile cilium assembly"/>
    <property type="evidence" value="ECO:0007669"/>
    <property type="project" value="TreeGrafter"/>
</dbReference>
<organism evidence="8 9">
    <name type="scientific">Oreochromis niloticus</name>
    <name type="common">Nile tilapia</name>
    <name type="synonym">Tilapia nilotica</name>
    <dbReference type="NCBI Taxonomy" id="8128"/>
    <lineage>
        <taxon>Eukaryota</taxon>
        <taxon>Metazoa</taxon>
        <taxon>Chordata</taxon>
        <taxon>Craniata</taxon>
        <taxon>Vertebrata</taxon>
        <taxon>Euteleostomi</taxon>
        <taxon>Actinopterygii</taxon>
        <taxon>Neopterygii</taxon>
        <taxon>Teleostei</taxon>
        <taxon>Neoteleostei</taxon>
        <taxon>Acanthomorphata</taxon>
        <taxon>Ovalentaria</taxon>
        <taxon>Cichlomorphae</taxon>
        <taxon>Cichliformes</taxon>
        <taxon>Cichlidae</taxon>
        <taxon>African cichlids</taxon>
        <taxon>Pseudocrenilabrinae</taxon>
        <taxon>Oreochromini</taxon>
        <taxon>Oreochromis</taxon>
    </lineage>
</organism>
<proteinExistence type="predicted"/>
<feature type="transmembrane region" description="Helical" evidence="7">
    <location>
        <begin position="124"/>
        <end position="150"/>
    </location>
</feature>
<evidence type="ECO:0000256" key="4">
    <source>
        <dbReference type="ARBA" id="ARBA00022794"/>
    </source>
</evidence>
<keyword evidence="5 7" id="KW-1133">Transmembrane helix</keyword>
<evidence type="ECO:0000256" key="7">
    <source>
        <dbReference type="SAM" id="Phobius"/>
    </source>
</evidence>
<keyword evidence="3 7" id="KW-0812">Transmembrane</keyword>
<gene>
    <name evidence="8" type="primary">TMEM107</name>
    <name evidence="8" type="synonym">tmem107l</name>
</gene>
<dbReference type="GO" id="GO:0016020">
    <property type="term" value="C:membrane"/>
    <property type="evidence" value="ECO:0007669"/>
    <property type="project" value="UniProtKB-SubCell"/>
</dbReference>
<dbReference type="PANTHER" id="PTHR34341:SF1">
    <property type="entry name" value="TRANSMEMBRANE PROTEIN 107"/>
    <property type="match status" value="1"/>
</dbReference>
<evidence type="ECO:0000313" key="8">
    <source>
        <dbReference type="Ensembl" id="ENSONIP00000070332.1"/>
    </source>
</evidence>
<protein>
    <recommendedName>
        <fullName evidence="2">Transmembrane protein 107</fullName>
    </recommendedName>
</protein>
<sequence length="155" mass="17259">MDITCPQIHATLYSTMSAVSSLVPARFLTIIAHLVIVITIFWSRENNVKACLPLDFTQEQYDTEDRQLVVALSVTLGLFAIELAGFFSGVSMFNCSQGLLSTGVHASASVALLFFLFEQWECHIYWWILAICSVLPALVEILLFIAVFGLKKKPL</sequence>
<feature type="transmembrane region" description="Helical" evidence="7">
    <location>
        <begin position="99"/>
        <end position="117"/>
    </location>
</feature>
<evidence type="ECO:0000256" key="5">
    <source>
        <dbReference type="ARBA" id="ARBA00022989"/>
    </source>
</evidence>
<dbReference type="PANTHER" id="PTHR34341">
    <property type="entry name" value="TRANSMEMBRANE PROTEIN 107"/>
    <property type="match status" value="1"/>
</dbReference>
<dbReference type="GO" id="GO:1904491">
    <property type="term" value="P:protein localization to ciliary transition zone"/>
    <property type="evidence" value="ECO:0007669"/>
    <property type="project" value="TreeGrafter"/>
</dbReference>
<keyword evidence="6 7" id="KW-0472">Membrane</keyword>
<evidence type="ECO:0000256" key="2">
    <source>
        <dbReference type="ARBA" id="ARBA00015652"/>
    </source>
</evidence>
<comment type="subcellular location">
    <subcellularLocation>
        <location evidence="1">Membrane</location>
        <topology evidence="1">Multi-pass membrane protein</topology>
    </subcellularLocation>
</comment>
<dbReference type="Ensembl" id="ENSONIT00000075999.1">
    <property type="protein sequence ID" value="ENSONIP00000070332.1"/>
    <property type="gene ID" value="ENSONIG00000028989.1"/>
</dbReference>